<proteinExistence type="predicted"/>
<evidence type="ECO:0000313" key="4">
    <source>
        <dbReference type="Proteomes" id="UP000719766"/>
    </source>
</evidence>
<keyword evidence="4" id="KW-1185">Reference proteome</keyword>
<accession>A0A9P7DA56</accession>
<dbReference type="AlphaFoldDB" id="A0A9P7DA56"/>
<name>A0A9P7DA56_9AGAM</name>
<organism evidence="3 4">
    <name type="scientific">Suillus plorans</name>
    <dbReference type="NCBI Taxonomy" id="116603"/>
    <lineage>
        <taxon>Eukaryota</taxon>
        <taxon>Fungi</taxon>
        <taxon>Dikarya</taxon>
        <taxon>Basidiomycota</taxon>
        <taxon>Agaricomycotina</taxon>
        <taxon>Agaricomycetes</taxon>
        <taxon>Agaricomycetidae</taxon>
        <taxon>Boletales</taxon>
        <taxon>Suillineae</taxon>
        <taxon>Suillaceae</taxon>
        <taxon>Suillus</taxon>
    </lineage>
</organism>
<feature type="domain" description="Myb/SANT-like" evidence="2">
    <location>
        <begin position="23"/>
        <end position="106"/>
    </location>
</feature>
<dbReference type="OrthoDB" id="2688093at2759"/>
<dbReference type="Pfam" id="PF12776">
    <property type="entry name" value="Myb_DNA-bind_3"/>
    <property type="match status" value="1"/>
</dbReference>
<dbReference type="GeneID" id="64601625"/>
<dbReference type="InterPro" id="IPR024752">
    <property type="entry name" value="Myb/SANT-like_dom"/>
</dbReference>
<dbReference type="EMBL" id="JABBWE010000117">
    <property type="protein sequence ID" value="KAG1785144.1"/>
    <property type="molecule type" value="Genomic_DNA"/>
</dbReference>
<reference evidence="3" key="1">
    <citation type="journal article" date="2020" name="New Phytol.">
        <title>Comparative genomics reveals dynamic genome evolution in host specialist ectomycorrhizal fungi.</title>
        <authorList>
            <person name="Lofgren L.A."/>
            <person name="Nguyen N.H."/>
            <person name="Vilgalys R."/>
            <person name="Ruytinx J."/>
            <person name="Liao H.L."/>
            <person name="Branco S."/>
            <person name="Kuo A."/>
            <person name="LaButti K."/>
            <person name="Lipzen A."/>
            <person name="Andreopoulos W."/>
            <person name="Pangilinan J."/>
            <person name="Riley R."/>
            <person name="Hundley H."/>
            <person name="Na H."/>
            <person name="Barry K."/>
            <person name="Grigoriev I.V."/>
            <person name="Stajich J.E."/>
            <person name="Kennedy P.G."/>
        </authorList>
    </citation>
    <scope>NUCLEOTIDE SEQUENCE</scope>
    <source>
        <strain evidence="3">S12</strain>
    </source>
</reference>
<sequence>MSRGRKSARGGAELTEARDWCVWTEADETILIQYVTTNRSQGGDGMNFDHTFWVAAAAEMEKHPYSGASKTAAACQSKWGRLRGTFNVVDKVANTSGLSYSMEHGASITPESENMWTDFVKKNPKVKGLRDKGWKHYEALKGLIPVKPGNNNSFFATIATPPPIIPSPSSSSAVTSLSFDEVHMMDLGDALDGIEFPGSISGGQRATPLTPESLPPFDAAQQPSLESVHVSAPSSTASIKRKMIDDDESTLDIVTRPPHSTKSGDSAKSARLTMPVAIQQMGTSIGGLNTTFERAANTLEANTSNTLARSVDPIPLHRQKAVKKLQSEGLEDVQLLNILNKFQADIAIIDIYLAIEVDSLRRLFLEQHSK</sequence>
<gene>
    <name evidence="3" type="ORF">HD556DRAFT_1450967</name>
</gene>
<dbReference type="RefSeq" id="XP_041152629.1">
    <property type="nucleotide sequence ID" value="XM_041307861.1"/>
</dbReference>
<evidence type="ECO:0000313" key="3">
    <source>
        <dbReference type="EMBL" id="KAG1785144.1"/>
    </source>
</evidence>
<evidence type="ECO:0000259" key="2">
    <source>
        <dbReference type="Pfam" id="PF12776"/>
    </source>
</evidence>
<comment type="caution">
    <text evidence="3">The sequence shown here is derived from an EMBL/GenBank/DDBJ whole genome shotgun (WGS) entry which is preliminary data.</text>
</comment>
<feature type="region of interest" description="Disordered" evidence="1">
    <location>
        <begin position="195"/>
        <end position="269"/>
    </location>
</feature>
<dbReference type="Proteomes" id="UP000719766">
    <property type="component" value="Unassembled WGS sequence"/>
</dbReference>
<protein>
    <recommendedName>
        <fullName evidence="2">Myb/SANT-like domain-containing protein</fullName>
    </recommendedName>
</protein>
<evidence type="ECO:0000256" key="1">
    <source>
        <dbReference type="SAM" id="MobiDB-lite"/>
    </source>
</evidence>